<reference evidence="3" key="1">
    <citation type="submission" date="2020-06" db="EMBL/GenBank/DDBJ databases">
        <title>Draft genomic sequecing of Geomonas sp. Red736.</title>
        <authorList>
            <person name="Itoh H."/>
            <person name="Xu Z.X."/>
            <person name="Ushijima N."/>
            <person name="Masuda Y."/>
            <person name="Shiratori Y."/>
            <person name="Senoo K."/>
        </authorList>
    </citation>
    <scope>NUCLEOTIDE SEQUENCE [LARGE SCALE GENOMIC DNA]</scope>
    <source>
        <strain evidence="3">Red736</strain>
    </source>
</reference>
<name>A0A6V8MT87_9BACT</name>
<feature type="region of interest" description="Disordered" evidence="1">
    <location>
        <begin position="108"/>
        <end position="127"/>
    </location>
</feature>
<feature type="compositionally biased region" description="Pro residues" evidence="1">
    <location>
        <begin position="118"/>
        <end position="127"/>
    </location>
</feature>
<proteinExistence type="predicted"/>
<dbReference type="EMBL" id="BLXY01000002">
    <property type="protein sequence ID" value="GFO63376.1"/>
    <property type="molecule type" value="Genomic_DNA"/>
</dbReference>
<protein>
    <submittedName>
        <fullName evidence="2">Uncharacterized protein</fullName>
    </submittedName>
</protein>
<evidence type="ECO:0000256" key="1">
    <source>
        <dbReference type="SAM" id="MobiDB-lite"/>
    </source>
</evidence>
<dbReference type="AlphaFoldDB" id="A0A6V8MT87"/>
<dbReference type="Proteomes" id="UP000568888">
    <property type="component" value="Unassembled WGS sequence"/>
</dbReference>
<sequence>MQRHTKYDRVAGMKWVMKRSTSKINLLALVLAVAVFFVAQGIIVPNPCDAPLLSAKHLTQSFHDACLLHSTKGSQPLKTAHASPLAALAEVPTQAPLILGSHTVSPPPTLAFASADRTPPPARAPPA</sequence>
<gene>
    <name evidence="2" type="ORF">GMPD_12950</name>
</gene>
<evidence type="ECO:0000313" key="2">
    <source>
        <dbReference type="EMBL" id="GFO63376.1"/>
    </source>
</evidence>
<evidence type="ECO:0000313" key="3">
    <source>
        <dbReference type="Proteomes" id="UP000568888"/>
    </source>
</evidence>
<accession>A0A6V8MT87</accession>
<comment type="caution">
    <text evidence="2">The sequence shown here is derived from an EMBL/GenBank/DDBJ whole genome shotgun (WGS) entry which is preliminary data.</text>
</comment>
<organism evidence="2 3">
    <name type="scientific">Geomonas paludis</name>
    <dbReference type="NCBI Taxonomy" id="2740185"/>
    <lineage>
        <taxon>Bacteria</taxon>
        <taxon>Pseudomonadati</taxon>
        <taxon>Thermodesulfobacteriota</taxon>
        <taxon>Desulfuromonadia</taxon>
        <taxon>Geobacterales</taxon>
        <taxon>Geobacteraceae</taxon>
        <taxon>Geomonas</taxon>
    </lineage>
</organism>